<evidence type="ECO:0000259" key="2">
    <source>
        <dbReference type="Pfam" id="PF20434"/>
    </source>
</evidence>
<dbReference type="AlphaFoldDB" id="A0A2D0NG46"/>
<comment type="caution">
    <text evidence="3">The sequence shown here is derived from an EMBL/GenBank/DDBJ whole genome shotgun (WGS) entry which is preliminary data.</text>
</comment>
<name>A0A2D0NG46_FLAN2</name>
<accession>A0A2D0NG46</accession>
<gene>
    <name evidence="3" type="ORF">CRP01_06910</name>
</gene>
<dbReference type="PANTHER" id="PTHR48081">
    <property type="entry name" value="AB HYDROLASE SUPERFAMILY PROTEIN C4A8.06C"/>
    <property type="match status" value="1"/>
</dbReference>
<evidence type="ECO:0000256" key="1">
    <source>
        <dbReference type="ARBA" id="ARBA00022801"/>
    </source>
</evidence>
<evidence type="ECO:0000313" key="4">
    <source>
        <dbReference type="Proteomes" id="UP000223913"/>
    </source>
</evidence>
<dbReference type="OrthoDB" id="9809549at2"/>
<dbReference type="EMBL" id="PDUD01000010">
    <property type="protein sequence ID" value="PHN07447.1"/>
    <property type="molecule type" value="Genomic_DNA"/>
</dbReference>
<feature type="domain" description="BD-FAE-like" evidence="2">
    <location>
        <begin position="30"/>
        <end position="223"/>
    </location>
</feature>
<sequence length="276" mass="29890">MRVPEVLALPVAPADAVISYGPDSLQFGELRLPSARNQPFPVVVIIHGGCWLSAYDLHLMDAMATSLTEAGYATWNLEYRRVGDREGAWPNTFLDVAKGVNYLREIADEYQLDLDHVVVTGHSAGGHLALWLGAQDQLPAGSELKTGDPLPLSGVVSLAGIVDPAGYLVREGQSCGTSVDELIGGLPENMPERYRQASPLQMAPLGVRQVLVSGMEDPIVPLTHLQPYFEQARAKGDRVKIVKVKNAGHFEVIAPGSVAWPKIEKAIRKLSRKTAN</sequence>
<dbReference type="PANTHER" id="PTHR48081:SF33">
    <property type="entry name" value="KYNURENINE FORMAMIDASE"/>
    <property type="match status" value="1"/>
</dbReference>
<dbReference type="SUPFAM" id="SSF53474">
    <property type="entry name" value="alpha/beta-Hydrolases"/>
    <property type="match status" value="1"/>
</dbReference>
<dbReference type="Pfam" id="PF20434">
    <property type="entry name" value="BD-FAE"/>
    <property type="match status" value="1"/>
</dbReference>
<dbReference type="InterPro" id="IPR049492">
    <property type="entry name" value="BD-FAE-like_dom"/>
</dbReference>
<protein>
    <submittedName>
        <fullName evidence="3">Alpha/beta hydrolase</fullName>
    </submittedName>
</protein>
<reference evidence="3 4" key="1">
    <citation type="submission" date="2017-10" db="EMBL/GenBank/DDBJ databases">
        <title>The draft genome sequence of Lewinella nigricans NBRC 102662.</title>
        <authorList>
            <person name="Wang K."/>
        </authorList>
    </citation>
    <scope>NUCLEOTIDE SEQUENCE [LARGE SCALE GENOMIC DNA]</scope>
    <source>
        <strain evidence="3 4">NBRC 102662</strain>
    </source>
</reference>
<dbReference type="GO" id="GO:0016787">
    <property type="term" value="F:hydrolase activity"/>
    <property type="evidence" value="ECO:0007669"/>
    <property type="project" value="UniProtKB-KW"/>
</dbReference>
<organism evidence="3 4">
    <name type="scientific">Flavilitoribacter nigricans (strain ATCC 23147 / DSM 23189 / NBRC 102662 / NCIMB 1420 / SS-2)</name>
    <name type="common">Lewinella nigricans</name>
    <dbReference type="NCBI Taxonomy" id="1122177"/>
    <lineage>
        <taxon>Bacteria</taxon>
        <taxon>Pseudomonadati</taxon>
        <taxon>Bacteroidota</taxon>
        <taxon>Saprospiria</taxon>
        <taxon>Saprospirales</taxon>
        <taxon>Lewinellaceae</taxon>
        <taxon>Flavilitoribacter</taxon>
    </lineage>
</organism>
<dbReference type="Proteomes" id="UP000223913">
    <property type="component" value="Unassembled WGS sequence"/>
</dbReference>
<keyword evidence="1 3" id="KW-0378">Hydrolase</keyword>
<dbReference type="InterPro" id="IPR050300">
    <property type="entry name" value="GDXG_lipolytic_enzyme"/>
</dbReference>
<keyword evidence="4" id="KW-1185">Reference proteome</keyword>
<proteinExistence type="predicted"/>
<dbReference type="Gene3D" id="3.40.50.1820">
    <property type="entry name" value="alpha/beta hydrolase"/>
    <property type="match status" value="1"/>
</dbReference>
<dbReference type="InterPro" id="IPR029058">
    <property type="entry name" value="AB_hydrolase_fold"/>
</dbReference>
<evidence type="ECO:0000313" key="3">
    <source>
        <dbReference type="EMBL" id="PHN07447.1"/>
    </source>
</evidence>